<dbReference type="PROSITE" id="PS50883">
    <property type="entry name" value="EAL"/>
    <property type="match status" value="1"/>
</dbReference>
<dbReference type="InterPro" id="IPR001633">
    <property type="entry name" value="EAL_dom"/>
</dbReference>
<reference evidence="7 11" key="1">
    <citation type="submission" date="2018-03" db="EMBL/GenBank/DDBJ databases">
        <title>Whole Genome Sequencing of Escherichia coli isolates from wildlife.</title>
        <authorList>
            <person name="Whitehouse C.A."/>
            <person name="Lacher D.W."/>
            <person name="Mammel M.K."/>
            <person name="Barnaba T."/>
            <person name="Lorch J.M."/>
        </authorList>
    </citation>
    <scope>NUCLEOTIDE SEQUENCE [LARGE SCALE GENOMIC DNA]</scope>
    <source>
        <strain evidence="7 11">20507-2</strain>
    </source>
</reference>
<dbReference type="PROSITE" id="PS50043">
    <property type="entry name" value="HTH_LUXR_2"/>
    <property type="match status" value="1"/>
</dbReference>
<dbReference type="EMBL" id="CP070296">
    <property type="protein sequence ID" value="QST72666.1"/>
    <property type="molecule type" value="Genomic_DNA"/>
</dbReference>
<proteinExistence type="predicted"/>
<dbReference type="Gene3D" id="1.10.10.10">
    <property type="entry name" value="Winged helix-like DNA-binding domain superfamily/Winged helix DNA-binding domain"/>
    <property type="match status" value="1"/>
</dbReference>
<evidence type="ECO:0000259" key="6">
    <source>
        <dbReference type="PROSITE" id="PS50883"/>
    </source>
</evidence>
<evidence type="ECO:0000256" key="1">
    <source>
        <dbReference type="ARBA" id="ARBA00012282"/>
    </source>
</evidence>
<dbReference type="InterPro" id="IPR050706">
    <property type="entry name" value="Cyclic-di-GMP_PDE-like"/>
</dbReference>
<dbReference type="Gene3D" id="3.20.20.450">
    <property type="entry name" value="EAL domain"/>
    <property type="match status" value="1"/>
</dbReference>
<dbReference type="GO" id="GO:0071111">
    <property type="term" value="F:cyclic-guanylate-specific phosphodiesterase activity"/>
    <property type="evidence" value="ECO:0007669"/>
    <property type="project" value="UniProtKB-EC"/>
</dbReference>
<dbReference type="InterPro" id="IPR000792">
    <property type="entry name" value="Tscrpt_reg_LuxR_C"/>
</dbReference>
<keyword evidence="11" id="KW-1185">Reference proteome</keyword>
<evidence type="ECO:0000313" key="9">
    <source>
        <dbReference type="EMBL" id="TBR55360.1"/>
    </source>
</evidence>
<evidence type="ECO:0000313" key="12">
    <source>
        <dbReference type="Proteomes" id="UP000292187"/>
    </source>
</evidence>
<dbReference type="Pfam" id="PF00563">
    <property type="entry name" value="EAL"/>
    <property type="match status" value="1"/>
</dbReference>
<dbReference type="SUPFAM" id="SSF46894">
    <property type="entry name" value="C-terminal effector domain of the bipartite response regulators"/>
    <property type="match status" value="1"/>
</dbReference>
<evidence type="ECO:0000313" key="10">
    <source>
        <dbReference type="EMBL" id="WDB29457.1"/>
    </source>
</evidence>
<evidence type="ECO:0000256" key="2">
    <source>
        <dbReference type="ARBA" id="ARBA00022636"/>
    </source>
</evidence>
<accession>A0A2T3RMD0</accession>
<evidence type="ECO:0000256" key="4">
    <source>
        <dbReference type="ARBA" id="ARBA00034290"/>
    </source>
</evidence>
<sequence length="370" mass="41733">MGSYDLSVFLKEFGATVNLALPDIVSEKERLLLKLLMEGMSVTEISQYRNRSAKTISHQKKQLYEKLGIQSDITFWRDIFFQYHPQVVSATGSKNKFYIPDNHFHHVITPEAISLALENHEFKPWIQPVFCAQTGELTGCEILVRWEHPQTGIIPPDQFIPLAESSGLIVIMTRQLMKQTADILLPVKHLLPDNFHIGINVSAGCFMASGFERECLHLVKKLGDNKIKLVLELTERNPIPVTPEARAIFDSLHRHNITFALDDFGTGYATYRYLQAFPVDFIKIDKSFVQMASVDEISGHIVDNIVELARKPGLNIVAEGVETQEQADLMIGKGVHFLQGYLFSPPVPGEKFVTEWVKKGMGVSLGTRNK</sequence>
<evidence type="ECO:0000313" key="11">
    <source>
        <dbReference type="Proteomes" id="UP000240382"/>
    </source>
</evidence>
<dbReference type="GeneID" id="89519680"/>
<dbReference type="SMART" id="SM00421">
    <property type="entry name" value="HTH_LUXR"/>
    <property type="match status" value="1"/>
</dbReference>
<feature type="domain" description="EAL" evidence="6">
    <location>
        <begin position="106"/>
        <end position="360"/>
    </location>
</feature>
<reference evidence="8 13" key="3">
    <citation type="submission" date="2021-03" db="EMBL/GenBank/DDBJ databases">
        <title>Comparative genomics of Chinese and international isolates of Escherichia albertii: population structure and evolution of virulence and antimicrobial resistance.</title>
        <authorList>
            <person name="Wang H."/>
            <person name="Xiong Y."/>
            <person name="Luo L."/>
        </authorList>
    </citation>
    <scope>NUCLEOTIDE SEQUENCE [LARGE SCALE GENOMIC DNA]</scope>
    <source>
        <strain evidence="8 13">Sample 165</strain>
    </source>
</reference>
<reference evidence="10" key="4">
    <citation type="submission" date="2023-02" db="EMBL/GenBank/DDBJ databases">
        <title>Escherichia albertii as a potential enteropathogen in the light of epidemiological and genomic studies.</title>
        <authorList>
            <person name="Leszczynska K."/>
            <person name="Swiecicka I."/>
            <person name="Daniluk T."/>
            <person name="Lebensztejn D."/>
            <person name="Chmielewska S."/>
            <person name="Leszczynska D."/>
            <person name="Gawor J."/>
            <person name="Kliber M."/>
        </authorList>
    </citation>
    <scope>NUCLEOTIDE SEQUENCE</scope>
    <source>
        <strain evidence="10">BIA_7</strain>
    </source>
</reference>
<dbReference type="Proteomes" id="UP000292187">
    <property type="component" value="Unassembled WGS sequence"/>
</dbReference>
<keyword evidence="2" id="KW-0973">c-di-GMP</keyword>
<dbReference type="EMBL" id="PYQT01000026">
    <property type="protein sequence ID" value="PSY39722.1"/>
    <property type="molecule type" value="Genomic_DNA"/>
</dbReference>
<evidence type="ECO:0000259" key="5">
    <source>
        <dbReference type="PROSITE" id="PS50043"/>
    </source>
</evidence>
<dbReference type="InterPro" id="IPR016032">
    <property type="entry name" value="Sig_transdc_resp-reg_C-effctor"/>
</dbReference>
<dbReference type="Pfam" id="PF00196">
    <property type="entry name" value="GerE"/>
    <property type="match status" value="1"/>
</dbReference>
<dbReference type="EMBL" id="SIZV01000004">
    <property type="protein sequence ID" value="TBR55360.1"/>
    <property type="molecule type" value="Genomic_DNA"/>
</dbReference>
<dbReference type="CDD" id="cd06170">
    <property type="entry name" value="LuxR_C_like"/>
    <property type="match status" value="1"/>
</dbReference>
<dbReference type="FunFam" id="3.20.20.450:FF:000001">
    <property type="entry name" value="Cyclic di-GMP phosphodiesterase yahA"/>
    <property type="match status" value="1"/>
</dbReference>
<dbReference type="GO" id="GO:0006355">
    <property type="term" value="P:regulation of DNA-templated transcription"/>
    <property type="evidence" value="ECO:0007669"/>
    <property type="project" value="InterPro"/>
</dbReference>
<dbReference type="Proteomes" id="UP000240382">
    <property type="component" value="Unassembled WGS sequence"/>
</dbReference>
<evidence type="ECO:0000313" key="8">
    <source>
        <dbReference type="EMBL" id="QST72666.1"/>
    </source>
</evidence>
<dbReference type="SUPFAM" id="SSF141868">
    <property type="entry name" value="EAL domain-like"/>
    <property type="match status" value="1"/>
</dbReference>
<dbReference type="EMBL" id="CP117562">
    <property type="protein sequence ID" value="WDB29457.1"/>
    <property type="molecule type" value="Genomic_DNA"/>
</dbReference>
<dbReference type="InterPro" id="IPR036388">
    <property type="entry name" value="WH-like_DNA-bd_sf"/>
</dbReference>
<organism evidence="9 12">
    <name type="scientific">Escherichia albertii</name>
    <dbReference type="NCBI Taxonomy" id="208962"/>
    <lineage>
        <taxon>Bacteria</taxon>
        <taxon>Pseudomonadati</taxon>
        <taxon>Pseudomonadota</taxon>
        <taxon>Gammaproteobacteria</taxon>
        <taxon>Enterobacterales</taxon>
        <taxon>Enterobacteriaceae</taxon>
        <taxon>Escherichia</taxon>
    </lineage>
</organism>
<name>A0A2T3RMD0_ESCAL</name>
<dbReference type="RefSeq" id="WP_000536082.1">
    <property type="nucleotide sequence ID" value="NZ_AP014855.1"/>
</dbReference>
<feature type="domain" description="HTH luxR-type" evidence="5">
    <location>
        <begin position="18"/>
        <end position="83"/>
    </location>
</feature>
<dbReference type="SMART" id="SM00052">
    <property type="entry name" value="EAL"/>
    <property type="match status" value="1"/>
</dbReference>
<comment type="catalytic activity">
    <reaction evidence="4">
        <text>3',3'-c-di-GMP + H2O = 5'-phosphoguanylyl(3'-&gt;5')guanosine + H(+)</text>
        <dbReference type="Rhea" id="RHEA:24902"/>
        <dbReference type="ChEBI" id="CHEBI:15377"/>
        <dbReference type="ChEBI" id="CHEBI:15378"/>
        <dbReference type="ChEBI" id="CHEBI:58754"/>
        <dbReference type="ChEBI" id="CHEBI:58805"/>
        <dbReference type="EC" id="3.1.4.52"/>
    </reaction>
</comment>
<dbReference type="PANTHER" id="PTHR33121">
    <property type="entry name" value="CYCLIC DI-GMP PHOSPHODIESTERASE PDEF"/>
    <property type="match status" value="1"/>
</dbReference>
<dbReference type="CDD" id="cd01948">
    <property type="entry name" value="EAL"/>
    <property type="match status" value="1"/>
</dbReference>
<reference evidence="9 12" key="2">
    <citation type="submission" date="2019-02" db="EMBL/GenBank/DDBJ databases">
        <title>Draft genome sequence of Escherichia albertii strain Mex-12/320a, isolated from an infant with diarrhea, harboring virulence genes associated with diarrheagenic strains of enteropathogenic E. coli.</title>
        <authorList>
            <person name="Maldonado-Puga S."/>
            <person name="Meza-Segura M."/>
            <person name="Zaidi M.B."/>
            <person name="Estrada-Garcia T."/>
        </authorList>
    </citation>
    <scope>NUCLEOTIDE SEQUENCE [LARGE SCALE GENOMIC DNA]</scope>
    <source>
        <strain evidence="9 12">Mex-12/320a</strain>
    </source>
</reference>
<dbReference type="EC" id="3.1.4.52" evidence="1"/>
<dbReference type="InterPro" id="IPR035919">
    <property type="entry name" value="EAL_sf"/>
</dbReference>
<dbReference type="GO" id="GO:0003677">
    <property type="term" value="F:DNA binding"/>
    <property type="evidence" value="ECO:0007669"/>
    <property type="project" value="UniProtKB-KW"/>
</dbReference>
<gene>
    <name evidence="7" type="ORF">C7B09_19615</name>
    <name evidence="9" type="ORF">EYS06_04435</name>
    <name evidence="8" type="ORF">JRC44_17770</name>
    <name evidence="10" type="ORF">PS049_00235</name>
</gene>
<dbReference type="PANTHER" id="PTHR33121:SF80">
    <property type="entry name" value="CYCLIC DI-GMP PHOSPHODIESTERASE PDEL"/>
    <property type="match status" value="1"/>
</dbReference>
<protein>
    <recommendedName>
        <fullName evidence="1">cyclic-guanylate-specific phosphodiesterase</fullName>
        <ecNumber evidence="1">3.1.4.52</ecNumber>
    </recommendedName>
</protein>
<keyword evidence="3" id="KW-0238">DNA-binding</keyword>
<evidence type="ECO:0000313" key="7">
    <source>
        <dbReference type="EMBL" id="PSY39722.1"/>
    </source>
</evidence>
<dbReference type="AlphaFoldDB" id="A0A2T3RMD0"/>
<dbReference type="Proteomes" id="UP000663211">
    <property type="component" value="Chromosome"/>
</dbReference>
<evidence type="ECO:0000256" key="3">
    <source>
        <dbReference type="ARBA" id="ARBA00023125"/>
    </source>
</evidence>
<evidence type="ECO:0000313" key="13">
    <source>
        <dbReference type="Proteomes" id="UP000663211"/>
    </source>
</evidence>
<dbReference type="Proteomes" id="UP001219219">
    <property type="component" value="Chromosome"/>
</dbReference>